<protein>
    <submittedName>
        <fullName evidence="2">Uncharacterized protein</fullName>
    </submittedName>
</protein>
<feature type="transmembrane region" description="Helical" evidence="1">
    <location>
        <begin position="16"/>
        <end position="41"/>
    </location>
</feature>
<reference evidence="2" key="1">
    <citation type="submission" date="2020-03" db="EMBL/GenBank/DDBJ databases">
        <title>The deep terrestrial virosphere.</title>
        <authorList>
            <person name="Holmfeldt K."/>
            <person name="Nilsson E."/>
            <person name="Simone D."/>
            <person name="Lopez-Fernandez M."/>
            <person name="Wu X."/>
            <person name="de Brujin I."/>
            <person name="Lundin D."/>
            <person name="Andersson A."/>
            <person name="Bertilsson S."/>
            <person name="Dopson M."/>
        </authorList>
    </citation>
    <scope>NUCLEOTIDE SEQUENCE</scope>
    <source>
        <strain evidence="2">MM415A04326</strain>
    </source>
</reference>
<proteinExistence type="predicted"/>
<evidence type="ECO:0000256" key="1">
    <source>
        <dbReference type="SAM" id="Phobius"/>
    </source>
</evidence>
<accession>A0A6M3JIG5</accession>
<keyword evidence="1" id="KW-0472">Membrane</keyword>
<gene>
    <name evidence="2" type="ORF">MM415A04326_0002</name>
</gene>
<name>A0A6M3JIG5_9ZZZZ</name>
<keyword evidence="1" id="KW-1133">Transmembrane helix</keyword>
<organism evidence="2">
    <name type="scientific">viral metagenome</name>
    <dbReference type="NCBI Taxonomy" id="1070528"/>
    <lineage>
        <taxon>unclassified sequences</taxon>
        <taxon>metagenomes</taxon>
        <taxon>organismal metagenomes</taxon>
    </lineage>
</organism>
<dbReference type="EMBL" id="MT141733">
    <property type="protein sequence ID" value="QJA69743.1"/>
    <property type="molecule type" value="Genomic_DNA"/>
</dbReference>
<keyword evidence="1" id="KW-0812">Transmembrane</keyword>
<evidence type="ECO:0000313" key="2">
    <source>
        <dbReference type="EMBL" id="QJA69743.1"/>
    </source>
</evidence>
<sequence>MDYLQMFKSLSDAGTLFIGSAAIIGFGALIFGCLIWLYIWLGKHLIRYVRKVAMEFRESLSPEVSNGRRVRT</sequence>
<dbReference type="AlphaFoldDB" id="A0A6M3JIG5"/>